<keyword evidence="3" id="KW-1185">Reference proteome</keyword>
<dbReference type="AlphaFoldDB" id="A0A161HIR5"/>
<dbReference type="KEGG" id="dko:I596_283"/>
<dbReference type="OrthoDB" id="7815933at2"/>
<dbReference type="RefSeq" id="WP_150131955.1">
    <property type="nucleotide sequence ID" value="NZ_CP015249.1"/>
</dbReference>
<dbReference type="Proteomes" id="UP000076830">
    <property type="component" value="Chromosome"/>
</dbReference>
<dbReference type="PROSITE" id="PS51257">
    <property type="entry name" value="PROKAR_LIPOPROTEIN"/>
    <property type="match status" value="1"/>
</dbReference>
<organism evidence="2 3">
    <name type="scientific">Dokdonella koreensis DS-123</name>
    <dbReference type="NCBI Taxonomy" id="1300342"/>
    <lineage>
        <taxon>Bacteria</taxon>
        <taxon>Pseudomonadati</taxon>
        <taxon>Pseudomonadota</taxon>
        <taxon>Gammaproteobacteria</taxon>
        <taxon>Lysobacterales</taxon>
        <taxon>Rhodanobacteraceae</taxon>
        <taxon>Dokdonella</taxon>
    </lineage>
</organism>
<dbReference type="PATRIC" id="fig|1300342.3.peg.274"/>
<name>A0A161HIR5_9GAMM</name>
<accession>A0A161HIR5</accession>
<proteinExistence type="predicted"/>
<feature type="region of interest" description="Disordered" evidence="1">
    <location>
        <begin position="154"/>
        <end position="174"/>
    </location>
</feature>
<feature type="compositionally biased region" description="Low complexity" evidence="1">
    <location>
        <begin position="1129"/>
        <end position="1144"/>
    </location>
</feature>
<evidence type="ECO:0008006" key="4">
    <source>
        <dbReference type="Google" id="ProtNLM"/>
    </source>
</evidence>
<feature type="region of interest" description="Disordered" evidence="1">
    <location>
        <begin position="511"/>
        <end position="547"/>
    </location>
</feature>
<dbReference type="EMBL" id="CP015249">
    <property type="protein sequence ID" value="ANB16320.1"/>
    <property type="molecule type" value="Genomic_DNA"/>
</dbReference>
<evidence type="ECO:0000313" key="3">
    <source>
        <dbReference type="Proteomes" id="UP000076830"/>
    </source>
</evidence>
<reference evidence="2 3" key="1">
    <citation type="submission" date="2016-04" db="EMBL/GenBank/DDBJ databases">
        <title>Complete genome sequence of Dokdonella koreensis DS-123T.</title>
        <authorList>
            <person name="Kim J.F."/>
            <person name="Lee H."/>
            <person name="Kwak M.-J."/>
        </authorList>
    </citation>
    <scope>NUCLEOTIDE SEQUENCE [LARGE SCALE GENOMIC DNA]</scope>
    <source>
        <strain evidence="2 3">DS-123</strain>
    </source>
</reference>
<gene>
    <name evidence="2" type="ORF">I596_283</name>
</gene>
<sequence length="1246" mass="132805">MLSNCRVTSVTALLCLLAGCAIKEPAIRHGGAQSNAVILAGSPQVFSRESLINQRRADMAWVEKLQKEASEPEFHRQFGADIARQVEAITAISASLSANYDQGAARSNSREDELARLRHEMAVLELRQSIAALGDAKSNSIQAAAPKAAGVAADVGEAETTGEAAADEPASGIADTDANARAEALLKLLDTRLAELRAGTDSPLAAVGSGPRERLRDLLAYREDLNALYNELQLDDLHDADGRALYKLRIPVTIVPGATNDRYAALSYQIHAPVHESQDYEDLYLRWLGHLTYRMNQGQDSRDTSQMSNRELQFFGVSSRLFYPVTFYVSPQADSLNRTRSSLVDPCLGAASWVEAAAVAADCIPFTAALPYEVGIELTSLFPHLEHLIIPLLDEKLASDAKACTDSLHSNTINKSRALCLWDASLPSRIRKKMKPELQALPYINQSVLTRSISYLANDADHCRKASNEHDKEECLAGDLYKDYMEVRCKDVDEAQHDPCATYIRDNRRTVGSTKRVGGSNANKTSGQPGGTITPAPIPDADTPRTSEQTAALAFMTLSLKTQDLALLKDSYLASTPSERQTIQAAVAGRKRLVEPLSTTSELTSLQSQATGGLNAMLLLARNTLTDAQLAALIDSAAFAEIRLSSKATLPYTASILQGLSQREEIATVARNGAENVVLSLLQLTKAFPGDAGQLPAPVSACGDESLTRFRRMLEKTGNSTPYVYSVAPNELAQRVSISSSAAEAITLAAALSAAKPLSGLDAQAAASFGRQMTSRAQAMERLPLVVGYAQAGHESRPPPSATSCEDTRAKTPAQSPGFGWIFGPRQRVVAGTVRDIVKFDFPPASFDVTVDLALPGWWKRVELRQQAAWIGDIGDRNALLDTPANGVPVVNVELPAARGNLDALTRVLARSYGGAPPTARIVAVVPQKINLCPEKIGIAIRGPDLWRGAQVSIAGMPAASADISVLPDMDGLQVSFATGPLRSALAGLTQTQVSVFTQNGVDSYPLDIERTVVGAHCAPQSDPRALARIVPTEVHRCAGQTDFSIEFPIARSEKETRVYVGGSKVNSLVCTRKATTQGHCFNFTFSSRLDVALLRGRDSFPIYVAGDGAPVSFQVNRVGSGDRCGDGASKPSATAADTKAATPTKVDKVSATGEDGALRACLKDVDITLQGSGLDAITSVELMGVKGTAAMASAAGDLRVFHFSGLPRLGDTEGPKPTSQPLGVVLKDGKPLPGISIPWVACGKD</sequence>
<feature type="compositionally biased region" description="Low complexity" evidence="1">
    <location>
        <begin position="154"/>
        <end position="170"/>
    </location>
</feature>
<evidence type="ECO:0000256" key="1">
    <source>
        <dbReference type="SAM" id="MobiDB-lite"/>
    </source>
</evidence>
<feature type="region of interest" description="Disordered" evidence="1">
    <location>
        <begin position="1124"/>
        <end position="1144"/>
    </location>
</feature>
<feature type="region of interest" description="Disordered" evidence="1">
    <location>
        <begin position="792"/>
        <end position="817"/>
    </location>
</feature>
<protein>
    <recommendedName>
        <fullName evidence="4">Lipoprotein</fullName>
    </recommendedName>
</protein>
<evidence type="ECO:0000313" key="2">
    <source>
        <dbReference type="EMBL" id="ANB16320.1"/>
    </source>
</evidence>